<organism evidence="2 3">
    <name type="scientific">Hallerella succinigenes</name>
    <dbReference type="NCBI Taxonomy" id="1896222"/>
    <lineage>
        <taxon>Bacteria</taxon>
        <taxon>Pseudomonadati</taxon>
        <taxon>Fibrobacterota</taxon>
        <taxon>Fibrobacteria</taxon>
        <taxon>Fibrobacterales</taxon>
        <taxon>Fibrobacteraceae</taxon>
        <taxon>Hallerella</taxon>
    </lineage>
</organism>
<gene>
    <name evidence="2" type="ORF">BGX16_2779</name>
</gene>
<dbReference type="EMBL" id="PGEX01000001">
    <property type="protein sequence ID" value="PJJ42735.1"/>
    <property type="molecule type" value="Genomic_DNA"/>
</dbReference>
<proteinExistence type="predicted"/>
<dbReference type="SMART" id="SM00901">
    <property type="entry name" value="FRG"/>
    <property type="match status" value="1"/>
</dbReference>
<comment type="caution">
    <text evidence="2">The sequence shown here is derived from an EMBL/GenBank/DDBJ whole genome shotgun (WGS) entry which is preliminary data.</text>
</comment>
<accession>A0A2M9AAI3</accession>
<feature type="domain" description="FRG" evidence="1">
    <location>
        <begin position="75"/>
        <end position="179"/>
    </location>
</feature>
<evidence type="ECO:0000313" key="2">
    <source>
        <dbReference type="EMBL" id="PJJ42735.1"/>
    </source>
</evidence>
<reference evidence="2 3" key="1">
    <citation type="submission" date="2017-11" db="EMBL/GenBank/DDBJ databases">
        <title>Animal gut microbial communities from fecal samples from Wisconsin, USA.</title>
        <authorList>
            <person name="Neumann A."/>
        </authorList>
    </citation>
    <scope>NUCLEOTIDE SEQUENCE [LARGE SCALE GENOMIC DNA]</scope>
    <source>
        <strain evidence="2 3">UWS3</strain>
    </source>
</reference>
<name>A0A2M9AAI3_9BACT</name>
<protein>
    <submittedName>
        <fullName evidence="2">FRG domain-containing protein</fullName>
    </submittedName>
</protein>
<dbReference type="AlphaFoldDB" id="A0A2M9AAI3"/>
<sequence>MYTQILVTKCQNGGKSHESSVKITEKSQVFCRFRQKYLTLFFFVYIQIVRTIHSIAELLDCLKQIEREGLEGHRENVCYYYRGEAEDYGPTGATPCIARNDRLKKETKIFREAERRLPDEFAACRSTFEKLVLMQHYQVPTRLLDITTSALQAVFFACYNDPDYGMSNEKEGCRDGVIYVYEVPEDKIKNYHSDAVSILANIAVYQHEDNLDIRNLDADEEHDRKKFNESGPIKYLLHEIKAEKPHFEGWIKKQDMESIFCVHPLLNNPRIRAQQGAFMIYGIDGDRTKLAQWKDNPRNGMIRRKIRIPAEAKEPLLKELRMLSVTIDVVYPDWKGTKQRLDSKEFLKEM</sequence>
<keyword evidence="3" id="KW-1185">Reference proteome</keyword>
<evidence type="ECO:0000313" key="3">
    <source>
        <dbReference type="Proteomes" id="UP000231134"/>
    </source>
</evidence>
<evidence type="ECO:0000259" key="1">
    <source>
        <dbReference type="SMART" id="SM00901"/>
    </source>
</evidence>
<dbReference type="Proteomes" id="UP000231134">
    <property type="component" value="Unassembled WGS sequence"/>
</dbReference>
<dbReference type="InterPro" id="IPR014966">
    <property type="entry name" value="FRG-dom"/>
</dbReference>
<dbReference type="Pfam" id="PF08867">
    <property type="entry name" value="FRG"/>
    <property type="match status" value="1"/>
</dbReference>